<dbReference type="RefSeq" id="WP_187078352.1">
    <property type="nucleotide sequence ID" value="NZ_JACORT010000011.1"/>
</dbReference>
<feature type="coiled-coil region" evidence="1">
    <location>
        <begin position="56"/>
        <end position="90"/>
    </location>
</feature>
<accession>A0A923SD31</accession>
<dbReference type="AlphaFoldDB" id="A0A923SD31"/>
<proteinExistence type="predicted"/>
<evidence type="ECO:0000256" key="2">
    <source>
        <dbReference type="SAM" id="MobiDB-lite"/>
    </source>
</evidence>
<gene>
    <name evidence="3" type="ORF">H8N03_21880</name>
</gene>
<organism evidence="3 4">
    <name type="scientific">Ramlibacter cellulosilyticus</name>
    <dbReference type="NCBI Taxonomy" id="2764187"/>
    <lineage>
        <taxon>Bacteria</taxon>
        <taxon>Pseudomonadati</taxon>
        <taxon>Pseudomonadota</taxon>
        <taxon>Betaproteobacteria</taxon>
        <taxon>Burkholderiales</taxon>
        <taxon>Comamonadaceae</taxon>
        <taxon>Ramlibacter</taxon>
    </lineage>
</organism>
<evidence type="ECO:0000313" key="3">
    <source>
        <dbReference type="EMBL" id="MBC5785606.1"/>
    </source>
</evidence>
<comment type="caution">
    <text evidence="3">The sequence shown here is derived from an EMBL/GenBank/DDBJ whole genome shotgun (WGS) entry which is preliminary data.</text>
</comment>
<name>A0A923SD31_9BURK</name>
<reference evidence="3" key="1">
    <citation type="submission" date="2020-08" db="EMBL/GenBank/DDBJ databases">
        <title>Ramlibacter sp. USB13 16S ribosomal RNA gene genome sequencing and assembly.</title>
        <authorList>
            <person name="Kang M."/>
        </authorList>
    </citation>
    <scope>NUCLEOTIDE SEQUENCE</scope>
    <source>
        <strain evidence="3">USB13</strain>
    </source>
</reference>
<feature type="region of interest" description="Disordered" evidence="2">
    <location>
        <begin position="131"/>
        <end position="151"/>
    </location>
</feature>
<keyword evidence="4" id="KW-1185">Reference proteome</keyword>
<evidence type="ECO:0000256" key="1">
    <source>
        <dbReference type="SAM" id="Coils"/>
    </source>
</evidence>
<evidence type="ECO:0000313" key="4">
    <source>
        <dbReference type="Proteomes" id="UP000608513"/>
    </source>
</evidence>
<keyword evidence="1" id="KW-0175">Coiled coil</keyword>
<sequence length="151" mass="17141">MPKKLPPEWKEFYLRSLQVPVLGPHVLGPMMRGYWKWVQRFHREPAAPPRVMDGLLSTYASTIDALRRQLENLERRTAELESELSRARESARVQQQLACAAVEGLQRRIGRHEQHAAFQRDALAAAVAGLSRREPAANEPAEHLSQGSPRC</sequence>
<dbReference type="Proteomes" id="UP000608513">
    <property type="component" value="Unassembled WGS sequence"/>
</dbReference>
<protein>
    <submittedName>
        <fullName evidence="3">Uncharacterized protein</fullName>
    </submittedName>
</protein>
<dbReference type="EMBL" id="JACORT010000011">
    <property type="protein sequence ID" value="MBC5785606.1"/>
    <property type="molecule type" value="Genomic_DNA"/>
</dbReference>
<feature type="compositionally biased region" description="Basic and acidic residues" evidence="2">
    <location>
        <begin position="131"/>
        <end position="142"/>
    </location>
</feature>